<evidence type="ECO:0000256" key="1">
    <source>
        <dbReference type="ARBA" id="ARBA00022617"/>
    </source>
</evidence>
<keyword evidence="2 4" id="KW-0479">Metal-binding</keyword>
<comment type="caution">
    <text evidence="7">The sequence shown here is derived from an EMBL/GenBank/DDBJ whole genome shotgun (WGS) entry which is preliminary data.</text>
</comment>
<feature type="signal peptide" evidence="5">
    <location>
        <begin position="1"/>
        <end position="22"/>
    </location>
</feature>
<keyword evidence="1 4" id="KW-0349">Heme</keyword>
<dbReference type="Pfam" id="PF00034">
    <property type="entry name" value="Cytochrom_C"/>
    <property type="match status" value="1"/>
</dbReference>
<dbReference type="InterPro" id="IPR036909">
    <property type="entry name" value="Cyt_c-like_dom_sf"/>
</dbReference>
<name>A0ABD4YM41_9BURK</name>
<dbReference type="InterPro" id="IPR009056">
    <property type="entry name" value="Cyt_c-like_dom"/>
</dbReference>
<organism evidence="7 8">
    <name type="scientific">Achromobacter mucicolens</name>
    <dbReference type="NCBI Taxonomy" id="1389922"/>
    <lineage>
        <taxon>Bacteria</taxon>
        <taxon>Pseudomonadati</taxon>
        <taxon>Pseudomonadota</taxon>
        <taxon>Betaproteobacteria</taxon>
        <taxon>Burkholderiales</taxon>
        <taxon>Alcaligenaceae</taxon>
        <taxon>Achromobacter</taxon>
    </lineage>
</organism>
<evidence type="ECO:0000313" key="7">
    <source>
        <dbReference type="EMBL" id="MDH1176518.1"/>
    </source>
</evidence>
<protein>
    <submittedName>
        <fullName evidence="7">Cytochrome c</fullName>
    </submittedName>
</protein>
<dbReference type="EMBL" id="JAOBZK010000001">
    <property type="protein sequence ID" value="MDH1176518.1"/>
    <property type="molecule type" value="Genomic_DNA"/>
</dbReference>
<dbReference type="PROSITE" id="PS51257">
    <property type="entry name" value="PROKAR_LIPOPROTEIN"/>
    <property type="match status" value="1"/>
</dbReference>
<dbReference type="SUPFAM" id="SSF46626">
    <property type="entry name" value="Cytochrome c"/>
    <property type="match status" value="1"/>
</dbReference>
<evidence type="ECO:0000259" key="6">
    <source>
        <dbReference type="PROSITE" id="PS51007"/>
    </source>
</evidence>
<dbReference type="Gene3D" id="1.10.760.10">
    <property type="entry name" value="Cytochrome c-like domain"/>
    <property type="match status" value="1"/>
</dbReference>
<gene>
    <name evidence="7" type="ORF">N5C72_00445</name>
</gene>
<evidence type="ECO:0000313" key="8">
    <source>
        <dbReference type="Proteomes" id="UP001158644"/>
    </source>
</evidence>
<proteinExistence type="predicted"/>
<dbReference type="PROSITE" id="PS51007">
    <property type="entry name" value="CYTC"/>
    <property type="match status" value="1"/>
</dbReference>
<evidence type="ECO:0000256" key="5">
    <source>
        <dbReference type="SAM" id="SignalP"/>
    </source>
</evidence>
<dbReference type="AlphaFoldDB" id="A0ABD4YM41"/>
<dbReference type="Proteomes" id="UP001158644">
    <property type="component" value="Unassembled WGS sequence"/>
</dbReference>
<evidence type="ECO:0000256" key="2">
    <source>
        <dbReference type="ARBA" id="ARBA00022723"/>
    </source>
</evidence>
<keyword evidence="3 4" id="KW-0408">Iron</keyword>
<feature type="domain" description="Cytochrome c" evidence="6">
    <location>
        <begin position="43"/>
        <end position="134"/>
    </location>
</feature>
<accession>A0ABD4YM41</accession>
<sequence length="142" mass="14736">MRRIARPNRLLPALLASLALVACQDGQAPLFSPGTADGLLGGADADRGRRLIAERGCTACHAVPGVSGPASRVGPPLGDMARQAYIAGLLPNTPQNMVRWLMDPPAVNPLTAMPDTGLRHADAEAIAAYLLRDAGRGNARAP</sequence>
<dbReference type="GO" id="GO:0046872">
    <property type="term" value="F:metal ion binding"/>
    <property type="evidence" value="ECO:0007669"/>
    <property type="project" value="UniProtKB-KW"/>
</dbReference>
<reference evidence="7 8" key="1">
    <citation type="submission" date="2022-09" db="EMBL/GenBank/DDBJ databases">
        <title>Intensive care unit water sources are persistently colonized with multi-drug resistant bacteria and are the site of extensive horizontal gene transfer of antibiotic resistance genes.</title>
        <authorList>
            <person name="Diorio-Toth L."/>
        </authorList>
    </citation>
    <scope>NUCLEOTIDE SEQUENCE [LARGE SCALE GENOMIC DNA]</scope>
    <source>
        <strain evidence="7 8">GD03967</strain>
    </source>
</reference>
<evidence type="ECO:0000256" key="3">
    <source>
        <dbReference type="ARBA" id="ARBA00023004"/>
    </source>
</evidence>
<dbReference type="RefSeq" id="WP_279988710.1">
    <property type="nucleotide sequence ID" value="NZ_JAOBZK010000001.1"/>
</dbReference>
<evidence type="ECO:0000256" key="4">
    <source>
        <dbReference type="PROSITE-ProRule" id="PRU00433"/>
    </source>
</evidence>
<keyword evidence="5" id="KW-0732">Signal</keyword>
<feature type="chain" id="PRO_5044797597" evidence="5">
    <location>
        <begin position="23"/>
        <end position="142"/>
    </location>
</feature>